<evidence type="ECO:0000256" key="3">
    <source>
        <dbReference type="ARBA" id="ARBA00022448"/>
    </source>
</evidence>
<feature type="transmembrane region" description="Helical" evidence="8">
    <location>
        <begin position="171"/>
        <end position="196"/>
    </location>
</feature>
<feature type="transmembrane region" description="Helical" evidence="8">
    <location>
        <begin position="275"/>
        <end position="298"/>
    </location>
</feature>
<gene>
    <name evidence="10" type="ORF">JF625_24990</name>
</gene>
<feature type="domain" description="ABC transmembrane type-1" evidence="9">
    <location>
        <begin position="87"/>
        <end position="294"/>
    </location>
</feature>
<feature type="transmembrane region" description="Helical" evidence="8">
    <location>
        <begin position="124"/>
        <end position="146"/>
    </location>
</feature>
<sequence>MTELAAPTTASAVTAPAAGGAEKRGWLATAGLLLPAYGWLTLAIFLPLLMMLGFSFLKVAPFGGRAIVWTLDNYLAFLKRPYLRDVAWTSLSIGIWTTLICAVVGLPAALALARSTFGHTRQVLFLLIILPFWTNGLVRVFSWTMVLRDGGIIDGLYHWILPDAAPLGLLYTYPAIVVGLVHAYLPYMILTCYLSLVAIDDQILEAARSLGARAPVVFWKIILPLATPGLVSGSVLIFVPVIGSFMEPRILGGRVGVTMGTVIEDQFTQAFNWPLGAALSFTMLAIVLAIFALAAPVLKRQQGAGA</sequence>
<comment type="caution">
    <text evidence="10">The sequence shown here is derived from an EMBL/GenBank/DDBJ whole genome shotgun (WGS) entry which is preliminary data.</text>
</comment>
<dbReference type="Proteomes" id="UP000700706">
    <property type="component" value="Unassembled WGS sequence"/>
</dbReference>
<evidence type="ECO:0000313" key="11">
    <source>
        <dbReference type="Proteomes" id="UP000700706"/>
    </source>
</evidence>
<dbReference type="CDD" id="cd06261">
    <property type="entry name" value="TM_PBP2"/>
    <property type="match status" value="1"/>
</dbReference>
<keyword evidence="6 8" id="KW-1133">Transmembrane helix</keyword>
<organism evidence="10 11">
    <name type="scientific">Inquilinus limosus</name>
    <dbReference type="NCBI Taxonomy" id="171674"/>
    <lineage>
        <taxon>Bacteria</taxon>
        <taxon>Pseudomonadati</taxon>
        <taxon>Pseudomonadota</taxon>
        <taxon>Alphaproteobacteria</taxon>
        <taxon>Rhodospirillales</taxon>
        <taxon>Rhodospirillaceae</taxon>
        <taxon>Inquilinus</taxon>
    </lineage>
</organism>
<dbReference type="InterPro" id="IPR035906">
    <property type="entry name" value="MetI-like_sf"/>
</dbReference>
<keyword evidence="4" id="KW-1003">Cell membrane</keyword>
<evidence type="ECO:0000256" key="4">
    <source>
        <dbReference type="ARBA" id="ARBA00022475"/>
    </source>
</evidence>
<accession>A0A952FTL9</accession>
<dbReference type="EMBL" id="JAEKLZ010000399">
    <property type="protein sequence ID" value="MBW8728384.1"/>
    <property type="molecule type" value="Genomic_DNA"/>
</dbReference>
<dbReference type="Pfam" id="PF00528">
    <property type="entry name" value="BPD_transp_1"/>
    <property type="match status" value="1"/>
</dbReference>
<evidence type="ECO:0000256" key="5">
    <source>
        <dbReference type="ARBA" id="ARBA00022692"/>
    </source>
</evidence>
<evidence type="ECO:0000256" key="8">
    <source>
        <dbReference type="RuleBase" id="RU363032"/>
    </source>
</evidence>
<feature type="transmembrane region" description="Helical" evidence="8">
    <location>
        <begin position="90"/>
        <end position="112"/>
    </location>
</feature>
<dbReference type="SUPFAM" id="SSF161098">
    <property type="entry name" value="MetI-like"/>
    <property type="match status" value="1"/>
</dbReference>
<evidence type="ECO:0000313" key="10">
    <source>
        <dbReference type="EMBL" id="MBW8728384.1"/>
    </source>
</evidence>
<keyword evidence="7 8" id="KW-0472">Membrane</keyword>
<dbReference type="InterPro" id="IPR000515">
    <property type="entry name" value="MetI-like"/>
</dbReference>
<dbReference type="AlphaFoldDB" id="A0A952FTL9"/>
<dbReference type="GO" id="GO:0005886">
    <property type="term" value="C:plasma membrane"/>
    <property type="evidence" value="ECO:0007669"/>
    <property type="project" value="UniProtKB-SubCell"/>
</dbReference>
<feature type="transmembrane region" description="Helical" evidence="8">
    <location>
        <begin position="36"/>
        <end position="57"/>
    </location>
</feature>
<dbReference type="Gene3D" id="1.10.3720.10">
    <property type="entry name" value="MetI-like"/>
    <property type="match status" value="1"/>
</dbReference>
<evidence type="ECO:0000256" key="6">
    <source>
        <dbReference type="ARBA" id="ARBA00022989"/>
    </source>
</evidence>
<reference evidence="10" key="1">
    <citation type="submission" date="2020-06" db="EMBL/GenBank/DDBJ databases">
        <title>Stable isotope informed genome-resolved metagenomics uncovers potential trophic interactions in rhizosphere soil.</title>
        <authorList>
            <person name="Starr E.P."/>
            <person name="Shi S."/>
            <person name="Blazewicz S.J."/>
            <person name="Koch B.J."/>
            <person name="Probst A.J."/>
            <person name="Hungate B.A."/>
            <person name="Pett-Ridge J."/>
            <person name="Firestone M.K."/>
            <person name="Banfield J.F."/>
        </authorList>
    </citation>
    <scope>NUCLEOTIDE SEQUENCE</scope>
    <source>
        <strain evidence="10">YM_69_17</strain>
    </source>
</reference>
<comment type="subcellular location">
    <subcellularLocation>
        <location evidence="1 8">Cell membrane</location>
        <topology evidence="1 8">Multi-pass membrane protein</topology>
    </subcellularLocation>
</comment>
<evidence type="ECO:0000256" key="1">
    <source>
        <dbReference type="ARBA" id="ARBA00004651"/>
    </source>
</evidence>
<comment type="similarity">
    <text evidence="2">Belongs to the binding-protein-dependent transport system permease family. CysTW subfamily.</text>
</comment>
<evidence type="ECO:0000256" key="2">
    <source>
        <dbReference type="ARBA" id="ARBA00007069"/>
    </source>
</evidence>
<dbReference type="PANTHER" id="PTHR42929">
    <property type="entry name" value="INNER MEMBRANE ABC TRANSPORTER PERMEASE PROTEIN YDCU-RELATED-RELATED"/>
    <property type="match status" value="1"/>
</dbReference>
<evidence type="ECO:0000256" key="7">
    <source>
        <dbReference type="ARBA" id="ARBA00023136"/>
    </source>
</evidence>
<dbReference type="PANTHER" id="PTHR42929:SF1">
    <property type="entry name" value="INNER MEMBRANE ABC TRANSPORTER PERMEASE PROTEIN YDCU-RELATED"/>
    <property type="match status" value="1"/>
</dbReference>
<feature type="transmembrane region" description="Helical" evidence="8">
    <location>
        <begin position="217"/>
        <end position="242"/>
    </location>
</feature>
<protein>
    <submittedName>
        <fullName evidence="10">ABC transporter permease</fullName>
    </submittedName>
</protein>
<proteinExistence type="inferred from homology"/>
<evidence type="ECO:0000259" key="9">
    <source>
        <dbReference type="PROSITE" id="PS50928"/>
    </source>
</evidence>
<dbReference type="GO" id="GO:0055085">
    <property type="term" value="P:transmembrane transport"/>
    <property type="evidence" value="ECO:0007669"/>
    <property type="project" value="InterPro"/>
</dbReference>
<name>A0A952FTL9_9PROT</name>
<keyword evidence="3 8" id="KW-0813">Transport</keyword>
<dbReference type="PROSITE" id="PS50928">
    <property type="entry name" value="ABC_TM1"/>
    <property type="match status" value="1"/>
</dbReference>
<keyword evidence="5 8" id="KW-0812">Transmembrane</keyword>